<feature type="region of interest" description="Disordered" evidence="8">
    <location>
        <begin position="1"/>
        <end position="21"/>
    </location>
</feature>
<keyword evidence="5" id="KW-0560">Oxidoreductase</keyword>
<comment type="similarity">
    <text evidence="1">Belongs to the NADH dehydrogenase family.</text>
</comment>
<evidence type="ECO:0000259" key="10">
    <source>
        <dbReference type="Pfam" id="PF07992"/>
    </source>
</evidence>
<keyword evidence="12" id="KW-1185">Reference proteome</keyword>
<dbReference type="EMBL" id="SHKL01000001">
    <property type="protein sequence ID" value="RZT84433.1"/>
    <property type="molecule type" value="Genomic_DNA"/>
</dbReference>
<evidence type="ECO:0000256" key="3">
    <source>
        <dbReference type="ARBA" id="ARBA00022630"/>
    </source>
</evidence>
<evidence type="ECO:0000256" key="4">
    <source>
        <dbReference type="ARBA" id="ARBA00022827"/>
    </source>
</evidence>
<evidence type="ECO:0000256" key="5">
    <source>
        <dbReference type="ARBA" id="ARBA00023002"/>
    </source>
</evidence>
<comment type="catalytic activity">
    <reaction evidence="7">
        <text>a quinone + NADH + H(+) = a quinol + NAD(+)</text>
        <dbReference type="Rhea" id="RHEA:46160"/>
        <dbReference type="ChEBI" id="CHEBI:15378"/>
        <dbReference type="ChEBI" id="CHEBI:24646"/>
        <dbReference type="ChEBI" id="CHEBI:57540"/>
        <dbReference type="ChEBI" id="CHEBI:57945"/>
        <dbReference type="ChEBI" id="CHEBI:132124"/>
        <dbReference type="EC" id="1.6.5.9"/>
    </reaction>
</comment>
<evidence type="ECO:0000256" key="6">
    <source>
        <dbReference type="ARBA" id="ARBA00023027"/>
    </source>
</evidence>
<dbReference type="InterPro" id="IPR036188">
    <property type="entry name" value="FAD/NAD-bd_sf"/>
</dbReference>
<dbReference type="AlphaFoldDB" id="A0A4Q7UWA0"/>
<evidence type="ECO:0000256" key="2">
    <source>
        <dbReference type="ARBA" id="ARBA00012637"/>
    </source>
</evidence>
<evidence type="ECO:0000256" key="7">
    <source>
        <dbReference type="ARBA" id="ARBA00047599"/>
    </source>
</evidence>
<evidence type="ECO:0000256" key="9">
    <source>
        <dbReference type="SAM" id="Phobius"/>
    </source>
</evidence>
<keyword evidence="9" id="KW-0472">Membrane</keyword>
<name>A0A4Q7UWA0_PSEST</name>
<comment type="caution">
    <text evidence="11">The sequence shown here is derived from an EMBL/GenBank/DDBJ whole genome shotgun (WGS) entry which is preliminary data.</text>
</comment>
<dbReference type="PRINTS" id="PR00411">
    <property type="entry name" value="PNDRDTASEI"/>
</dbReference>
<dbReference type="InterPro" id="IPR045024">
    <property type="entry name" value="NDH-2"/>
</dbReference>
<dbReference type="RefSeq" id="WP_130289031.1">
    <property type="nucleotide sequence ID" value="NZ_SHKL01000001.1"/>
</dbReference>
<feature type="domain" description="FAD/NAD(P)-binding" evidence="10">
    <location>
        <begin position="25"/>
        <end position="350"/>
    </location>
</feature>
<protein>
    <recommendedName>
        <fullName evidence="2">NADH:ubiquinone reductase (non-electrogenic)</fullName>
        <ecNumber evidence="2">1.6.5.9</ecNumber>
    </recommendedName>
</protein>
<dbReference type="PRINTS" id="PR00368">
    <property type="entry name" value="FADPNR"/>
</dbReference>
<evidence type="ECO:0000256" key="8">
    <source>
        <dbReference type="SAM" id="MobiDB-lite"/>
    </source>
</evidence>
<reference evidence="11 12" key="1">
    <citation type="submission" date="2019-02" db="EMBL/GenBank/DDBJ databases">
        <title>Sequencing the genomes of 1000 actinobacteria strains.</title>
        <authorList>
            <person name="Klenk H.-P."/>
        </authorList>
    </citation>
    <scope>NUCLEOTIDE SEQUENCE [LARGE SCALE GENOMIC DNA]</scope>
    <source>
        <strain evidence="11 12">DSM 45779</strain>
    </source>
</reference>
<dbReference type="OrthoDB" id="9781621at2"/>
<dbReference type="Proteomes" id="UP000291591">
    <property type="component" value="Unassembled WGS sequence"/>
</dbReference>
<keyword evidence="9" id="KW-0812">Transmembrane</keyword>
<feature type="compositionally biased region" description="Basic and acidic residues" evidence="8">
    <location>
        <begin position="1"/>
        <end position="10"/>
    </location>
</feature>
<keyword evidence="9" id="KW-1133">Transmembrane helix</keyword>
<keyword evidence="3" id="KW-0285">Flavoprotein</keyword>
<gene>
    <name evidence="11" type="ORF">EV383_1274</name>
</gene>
<dbReference type="Pfam" id="PF07992">
    <property type="entry name" value="Pyr_redox_2"/>
    <property type="match status" value="1"/>
</dbReference>
<evidence type="ECO:0000313" key="12">
    <source>
        <dbReference type="Proteomes" id="UP000291591"/>
    </source>
</evidence>
<evidence type="ECO:0000313" key="11">
    <source>
        <dbReference type="EMBL" id="RZT84433.1"/>
    </source>
</evidence>
<dbReference type="PANTHER" id="PTHR43706">
    <property type="entry name" value="NADH DEHYDROGENASE"/>
    <property type="match status" value="1"/>
</dbReference>
<dbReference type="Gene3D" id="3.50.50.100">
    <property type="match status" value="1"/>
</dbReference>
<dbReference type="SUPFAM" id="SSF51905">
    <property type="entry name" value="FAD/NAD(P)-binding domain"/>
    <property type="match status" value="1"/>
</dbReference>
<dbReference type="InterPro" id="IPR023753">
    <property type="entry name" value="FAD/NAD-binding_dom"/>
</dbReference>
<evidence type="ECO:0000256" key="1">
    <source>
        <dbReference type="ARBA" id="ARBA00005272"/>
    </source>
</evidence>
<feature type="transmembrane region" description="Helical" evidence="9">
    <location>
        <begin position="399"/>
        <end position="418"/>
    </location>
</feature>
<dbReference type="GO" id="GO:0050136">
    <property type="term" value="F:NADH dehydrogenase (quinone) (non-electrogenic) activity"/>
    <property type="evidence" value="ECO:0007669"/>
    <property type="project" value="UniProtKB-EC"/>
</dbReference>
<organism evidence="11 12">
    <name type="scientific">Pseudonocardia sediminis</name>
    <dbReference type="NCBI Taxonomy" id="1397368"/>
    <lineage>
        <taxon>Bacteria</taxon>
        <taxon>Bacillati</taxon>
        <taxon>Actinomycetota</taxon>
        <taxon>Actinomycetes</taxon>
        <taxon>Pseudonocardiales</taxon>
        <taxon>Pseudonocardiaceae</taxon>
        <taxon>Pseudonocardia</taxon>
    </lineage>
</organism>
<keyword evidence="4" id="KW-0274">FAD</keyword>
<keyword evidence="6" id="KW-0520">NAD</keyword>
<proteinExistence type="inferred from homology"/>
<sequence length="472" mass="51276">MTTAGHDHSSADGTSAGAHQQGRHRVVIVGGGFGGVQTAKALKKADVDITLVDRTNHHLFQPLLYQVATGILSPGLIAPALRRVLKSQRNVRTLLADVGDIDLERKLVHAAAPDGQHIDLPYDTLVVAGGATHAYFGHDEWAEHAPGMKTIEDARMLRSRILGAYELAEVSQDPAEREAYMTFVVVGAGPTGVELAGQLSELARYVLPREYRSIDTREAKIILLDGAPTVLPPFAKKLQRYTLETLEEKGVDVRLNSMATNIDADSITVKSPKGEERIVARTKVWAAGVQASPLAAMLAKASGTEVDRAGRLPVDPDCSLPGRRDVYAVGDMVSTIDRLPGVAQVAMQQGTYVGKQIAARSKGDDTTPAPFKYFDKGSMATIGAREAVADAFGVKVTGWLGYLLWCYIHVMFLIGWGNRIGTLYNWVRSLRYARNRGHRLISVRASYDESLAAEHHSHAESFGRDIPEKQIS</sequence>
<dbReference type="PANTHER" id="PTHR43706:SF47">
    <property type="entry name" value="EXTERNAL NADH-UBIQUINONE OXIDOREDUCTASE 1, MITOCHONDRIAL-RELATED"/>
    <property type="match status" value="1"/>
</dbReference>
<accession>A0A4Q7UWA0</accession>
<dbReference type="EC" id="1.6.5.9" evidence="2"/>